<keyword evidence="8" id="KW-1185">Reference proteome</keyword>
<evidence type="ECO:0000256" key="4">
    <source>
        <dbReference type="ARBA" id="ARBA00022786"/>
    </source>
</evidence>
<dbReference type="SMART" id="SM00504">
    <property type="entry name" value="Ubox"/>
    <property type="match status" value="1"/>
</dbReference>
<keyword evidence="3 5" id="KW-0808">Transferase</keyword>
<evidence type="ECO:0000259" key="6">
    <source>
        <dbReference type="PROSITE" id="PS51698"/>
    </source>
</evidence>
<dbReference type="InterPro" id="IPR045210">
    <property type="entry name" value="RING-Ubox_PUB"/>
</dbReference>
<keyword evidence="4 5" id="KW-0833">Ubl conjugation pathway</keyword>
<dbReference type="CDD" id="cd16664">
    <property type="entry name" value="RING-Ubox_PUB"/>
    <property type="match status" value="1"/>
</dbReference>
<dbReference type="InterPro" id="IPR011989">
    <property type="entry name" value="ARM-like"/>
</dbReference>
<evidence type="ECO:0000256" key="2">
    <source>
        <dbReference type="ARBA" id="ARBA00004906"/>
    </source>
</evidence>
<dbReference type="InterPro" id="IPR045185">
    <property type="entry name" value="PUB22/23/24-like"/>
</dbReference>
<protein>
    <recommendedName>
        <fullName evidence="5 6">U-box domain-containing protein</fullName>
        <ecNumber evidence="5">2.3.2.27</ecNumber>
    </recommendedName>
    <alternativeName>
        <fullName evidence="5">RING-type E3 ubiquitin transferase PUB</fullName>
    </alternativeName>
</protein>
<name>A0ABC8S7Y5_9AQUA</name>
<dbReference type="AlphaFoldDB" id="A0ABC8S7Y5"/>
<dbReference type="Pfam" id="PF04564">
    <property type="entry name" value="U-box"/>
    <property type="match status" value="1"/>
</dbReference>
<dbReference type="PROSITE" id="PS51698">
    <property type="entry name" value="U_BOX"/>
    <property type="match status" value="1"/>
</dbReference>
<dbReference type="PANTHER" id="PTHR22849:SF161">
    <property type="entry name" value="U-BOX DOMAIN-CONTAINING PROTEIN"/>
    <property type="match status" value="1"/>
</dbReference>
<sequence>IYKPYPITYQAIRFNMIFSFRRRRASRGGNDEGNSDLELTIPSHFRCPISLDLMKDPVTLSTGITYDRESIERWIEAGNGTCPVTNQVLSHFDQIPNHAIRKMIQDWCVENRSHGIERIPTPRIPVSSYDVSQICSRIMAATQRGDDKKCRELVGKIKNWAKESDRNKKCIAENGAGCYLSESFETFSSISIQKHEGLLEDILSALTWVFPLGQEGLSKLGSTPSLRCMVWFLKSEDLSTRQNAVLALKELLSQDERPVNGLIEIEGVAEALFKIVKVPICPTATKASLMVIYYLVSSKATSDDQKITSQFVELGLVSLILEILVDAEKSICEKSLGVLNGICSSNEGREKAHSHALTIPVLVKKLLRVSEMATEFSVSILWKLCKGDNEGHLLVEALQVGAFQKVLVVLQVGCGEKTKGKATELLKMMNQYKDRSDCFDLDFMYVKRPY</sequence>
<comment type="caution">
    <text evidence="7">The sequence shown here is derived from an EMBL/GenBank/DDBJ whole genome shotgun (WGS) entry which is preliminary data.</text>
</comment>
<comment type="catalytic activity">
    <reaction evidence="1 5">
        <text>S-ubiquitinyl-[E2 ubiquitin-conjugating enzyme]-L-cysteine + [acceptor protein]-L-lysine = [E2 ubiquitin-conjugating enzyme]-L-cysteine + N(6)-ubiquitinyl-[acceptor protein]-L-lysine.</text>
        <dbReference type="EC" id="2.3.2.27"/>
    </reaction>
</comment>
<comment type="function">
    <text evidence="5">Functions as an E3 ubiquitin ligase.</text>
</comment>
<dbReference type="InterPro" id="IPR016024">
    <property type="entry name" value="ARM-type_fold"/>
</dbReference>
<evidence type="ECO:0000256" key="3">
    <source>
        <dbReference type="ARBA" id="ARBA00022679"/>
    </source>
</evidence>
<dbReference type="SUPFAM" id="SSF57850">
    <property type="entry name" value="RING/U-box"/>
    <property type="match status" value="1"/>
</dbReference>
<evidence type="ECO:0000256" key="1">
    <source>
        <dbReference type="ARBA" id="ARBA00000900"/>
    </source>
</evidence>
<dbReference type="InterPro" id="IPR003613">
    <property type="entry name" value="Ubox_domain"/>
</dbReference>
<proteinExistence type="predicted"/>
<evidence type="ECO:0000256" key="5">
    <source>
        <dbReference type="RuleBase" id="RU369093"/>
    </source>
</evidence>
<dbReference type="PANTHER" id="PTHR22849">
    <property type="entry name" value="WDSAM1 PROTEIN"/>
    <property type="match status" value="1"/>
</dbReference>
<dbReference type="Proteomes" id="UP001642360">
    <property type="component" value="Unassembled WGS sequence"/>
</dbReference>
<reference evidence="7 8" key="1">
    <citation type="submission" date="2024-02" db="EMBL/GenBank/DDBJ databases">
        <authorList>
            <person name="Vignale AGUSTIN F."/>
            <person name="Sosa J E."/>
            <person name="Modenutti C."/>
        </authorList>
    </citation>
    <scope>NUCLEOTIDE SEQUENCE [LARGE SCALE GENOMIC DNA]</scope>
</reference>
<feature type="domain" description="U-box" evidence="6">
    <location>
        <begin position="40"/>
        <end position="114"/>
    </location>
</feature>
<feature type="non-terminal residue" evidence="7">
    <location>
        <position position="1"/>
    </location>
</feature>
<dbReference type="Pfam" id="PF25598">
    <property type="entry name" value="ARM_PUB"/>
    <property type="match status" value="1"/>
</dbReference>
<comment type="pathway">
    <text evidence="2 5">Protein modification; protein ubiquitination.</text>
</comment>
<dbReference type="EMBL" id="CAUOFW020002373">
    <property type="protein sequence ID" value="CAK9153306.1"/>
    <property type="molecule type" value="Genomic_DNA"/>
</dbReference>
<accession>A0ABC8S7Y5</accession>
<dbReference type="InterPro" id="IPR013083">
    <property type="entry name" value="Znf_RING/FYVE/PHD"/>
</dbReference>
<dbReference type="GO" id="GO:0016567">
    <property type="term" value="P:protein ubiquitination"/>
    <property type="evidence" value="ECO:0007669"/>
    <property type="project" value="UniProtKB-UniRule"/>
</dbReference>
<gene>
    <name evidence="7" type="ORF">ILEXP_LOCUS21543</name>
</gene>
<dbReference type="FunFam" id="3.30.40.10:FF:000437">
    <property type="entry name" value="RING-type E3 ubiquitin transferase"/>
    <property type="match status" value="1"/>
</dbReference>
<dbReference type="Gene3D" id="3.30.40.10">
    <property type="entry name" value="Zinc/RING finger domain, C3HC4 (zinc finger)"/>
    <property type="match status" value="1"/>
</dbReference>
<dbReference type="GO" id="GO:0061630">
    <property type="term" value="F:ubiquitin protein ligase activity"/>
    <property type="evidence" value="ECO:0007669"/>
    <property type="project" value="UniProtKB-UniRule"/>
</dbReference>
<dbReference type="EC" id="2.3.2.27" evidence="5"/>
<organism evidence="7 8">
    <name type="scientific">Ilex paraguariensis</name>
    <name type="common">yerba mate</name>
    <dbReference type="NCBI Taxonomy" id="185542"/>
    <lineage>
        <taxon>Eukaryota</taxon>
        <taxon>Viridiplantae</taxon>
        <taxon>Streptophyta</taxon>
        <taxon>Embryophyta</taxon>
        <taxon>Tracheophyta</taxon>
        <taxon>Spermatophyta</taxon>
        <taxon>Magnoliopsida</taxon>
        <taxon>eudicotyledons</taxon>
        <taxon>Gunneridae</taxon>
        <taxon>Pentapetalae</taxon>
        <taxon>asterids</taxon>
        <taxon>campanulids</taxon>
        <taxon>Aquifoliales</taxon>
        <taxon>Aquifoliaceae</taxon>
        <taxon>Ilex</taxon>
    </lineage>
</organism>
<dbReference type="InterPro" id="IPR058678">
    <property type="entry name" value="ARM_PUB"/>
</dbReference>
<dbReference type="Gene3D" id="1.25.10.10">
    <property type="entry name" value="Leucine-rich Repeat Variant"/>
    <property type="match status" value="1"/>
</dbReference>
<dbReference type="SUPFAM" id="SSF48371">
    <property type="entry name" value="ARM repeat"/>
    <property type="match status" value="1"/>
</dbReference>
<dbReference type="GO" id="GO:0006952">
    <property type="term" value="P:defense response"/>
    <property type="evidence" value="ECO:0007669"/>
    <property type="project" value="UniProtKB-ARBA"/>
</dbReference>
<evidence type="ECO:0000313" key="7">
    <source>
        <dbReference type="EMBL" id="CAK9153306.1"/>
    </source>
</evidence>
<evidence type="ECO:0000313" key="8">
    <source>
        <dbReference type="Proteomes" id="UP001642360"/>
    </source>
</evidence>